<dbReference type="EMBL" id="BAABDJ010000015">
    <property type="protein sequence ID" value="GAA4007402.1"/>
    <property type="molecule type" value="Genomic_DNA"/>
</dbReference>
<reference evidence="3" key="1">
    <citation type="journal article" date="2019" name="Int. J. Syst. Evol. Microbiol.">
        <title>The Global Catalogue of Microorganisms (GCM) 10K type strain sequencing project: providing services to taxonomists for standard genome sequencing and annotation.</title>
        <authorList>
            <consortium name="The Broad Institute Genomics Platform"/>
            <consortium name="The Broad Institute Genome Sequencing Center for Infectious Disease"/>
            <person name="Wu L."/>
            <person name="Ma J."/>
        </authorList>
    </citation>
    <scope>NUCLEOTIDE SEQUENCE [LARGE SCALE GENOMIC DNA]</scope>
    <source>
        <strain evidence="3">JCM 17224</strain>
    </source>
</reference>
<dbReference type="Proteomes" id="UP001500567">
    <property type="component" value="Unassembled WGS sequence"/>
</dbReference>
<evidence type="ECO:0000259" key="1">
    <source>
        <dbReference type="Pfam" id="PF10137"/>
    </source>
</evidence>
<gene>
    <name evidence="2" type="ORF">GCM10022408_19190</name>
</gene>
<accession>A0ABP7S6W9</accession>
<organism evidence="2 3">
    <name type="scientific">Hymenobacter fastidiosus</name>
    <dbReference type="NCBI Taxonomy" id="486264"/>
    <lineage>
        <taxon>Bacteria</taxon>
        <taxon>Pseudomonadati</taxon>
        <taxon>Bacteroidota</taxon>
        <taxon>Cytophagia</taxon>
        <taxon>Cytophagales</taxon>
        <taxon>Hymenobacteraceae</taxon>
        <taxon>Hymenobacter</taxon>
    </lineage>
</organism>
<dbReference type="InterPro" id="IPR019302">
    <property type="entry name" value="CAP12/PCTIR_TIR_dom"/>
</dbReference>
<proteinExistence type="predicted"/>
<name>A0ABP7S6W9_9BACT</name>
<evidence type="ECO:0000313" key="3">
    <source>
        <dbReference type="Proteomes" id="UP001500567"/>
    </source>
</evidence>
<sequence length="262" mass="30923">MKKHKKYPNTRFSAEIIKEAYSKWLEITPNELSIRNNSKSIIFPNEQWEYDSDFEFYSDLQREHEYASLFKSKFNDNIQYQFQFDDSPFETNFRIEAPTRHEIEEVFYIIDKGWERFKLPENRQAATNIFIGHGRSQQWRDLKDHLSDKHEFKIVAYESGARAGHHIRDILDEMLTKSSFAILVMTAEDELAGEKMQARPNVIHETGLFQGKLGFSRAIVLLEEGAEEFSNLYGIQQIRYSKGNIKETFGEILATIKREFKQ</sequence>
<dbReference type="Pfam" id="PF10137">
    <property type="entry name" value="CAP12-PCTIR_TIR"/>
    <property type="match status" value="1"/>
</dbReference>
<dbReference type="RefSeq" id="WP_345072625.1">
    <property type="nucleotide sequence ID" value="NZ_BAABDJ010000015.1"/>
</dbReference>
<keyword evidence="3" id="KW-1185">Reference proteome</keyword>
<comment type="caution">
    <text evidence="2">The sequence shown here is derived from an EMBL/GenBank/DDBJ whole genome shotgun (WGS) entry which is preliminary data.</text>
</comment>
<protein>
    <recommendedName>
        <fullName evidence="1">CD-NTase-associated protein 12/Pycsar effector protein TIR domain-containing protein</fullName>
    </recommendedName>
</protein>
<feature type="domain" description="CD-NTase-associated protein 12/Pycsar effector protein TIR" evidence="1">
    <location>
        <begin position="128"/>
        <end position="241"/>
    </location>
</feature>
<evidence type="ECO:0000313" key="2">
    <source>
        <dbReference type="EMBL" id="GAA4007402.1"/>
    </source>
</evidence>